<dbReference type="EMBL" id="SWJQ01000819">
    <property type="protein sequence ID" value="TRZ10668.1"/>
    <property type="molecule type" value="Genomic_DNA"/>
</dbReference>
<evidence type="ECO:0000313" key="3">
    <source>
        <dbReference type="Proteomes" id="UP000796761"/>
    </source>
</evidence>
<dbReference type="Proteomes" id="UP000796761">
    <property type="component" value="Unassembled WGS sequence"/>
</dbReference>
<name>A0A8K1LEC7_9PASS</name>
<dbReference type="AlphaFoldDB" id="A0A8K1LEC7"/>
<sequence>MEQRGRKSSSPAPSRAERGEPKIPGVQADGDRSLLVRLNTPSSLSHSSQGLCSKPLTSLVASSGRVQVSQCPSQTEGPELDTALEVWPHQCPVQGKNDLPAPAGHTIPDPGQDAFGPLGHLGTPWLMFSRCHQNPQVPFLLGTVQPHHPQSIMLQEVIVAKVQDLTLGLIKLHLVGLCPSSQPFQVSLQSHPIFQQINTLSQLSVIQKFTNERLYTLIHVINKNTEQSWPQHRPLRDTPGDCPQLDAAPFPTTLWAWPSSQFLTQQRVLLSKPWAASFSRSVLWETVSKAWLKSKEKHPQPFLHPPGRSPGHKGRSGWSNMTYPS</sequence>
<feature type="region of interest" description="Disordered" evidence="1">
    <location>
        <begin position="298"/>
        <end position="325"/>
    </location>
</feature>
<gene>
    <name evidence="2" type="ORF">HGM15179_016431</name>
</gene>
<evidence type="ECO:0000256" key="1">
    <source>
        <dbReference type="SAM" id="MobiDB-lite"/>
    </source>
</evidence>
<protein>
    <submittedName>
        <fullName evidence="2">Uncharacterized protein</fullName>
    </submittedName>
</protein>
<feature type="region of interest" description="Disordered" evidence="1">
    <location>
        <begin position="1"/>
        <end position="32"/>
    </location>
</feature>
<reference evidence="2" key="1">
    <citation type="submission" date="2019-04" db="EMBL/GenBank/DDBJ databases">
        <title>Genome assembly of Zosterops borbonicus 15179.</title>
        <authorList>
            <person name="Leroy T."/>
            <person name="Anselmetti Y."/>
            <person name="Tilak M.-K."/>
            <person name="Nabholz B."/>
        </authorList>
    </citation>
    <scope>NUCLEOTIDE SEQUENCE</scope>
    <source>
        <strain evidence="2">HGM_15179</strain>
        <tissue evidence="2">Muscle</tissue>
    </source>
</reference>
<dbReference type="OrthoDB" id="9220997at2759"/>
<accession>A0A8K1LEC7</accession>
<keyword evidence="3" id="KW-1185">Reference proteome</keyword>
<evidence type="ECO:0000313" key="2">
    <source>
        <dbReference type="EMBL" id="TRZ10668.1"/>
    </source>
</evidence>
<organism evidence="2 3">
    <name type="scientific">Zosterops borbonicus</name>
    <dbReference type="NCBI Taxonomy" id="364589"/>
    <lineage>
        <taxon>Eukaryota</taxon>
        <taxon>Metazoa</taxon>
        <taxon>Chordata</taxon>
        <taxon>Craniata</taxon>
        <taxon>Vertebrata</taxon>
        <taxon>Euteleostomi</taxon>
        <taxon>Archelosauria</taxon>
        <taxon>Archosauria</taxon>
        <taxon>Dinosauria</taxon>
        <taxon>Saurischia</taxon>
        <taxon>Theropoda</taxon>
        <taxon>Coelurosauria</taxon>
        <taxon>Aves</taxon>
        <taxon>Neognathae</taxon>
        <taxon>Neoaves</taxon>
        <taxon>Telluraves</taxon>
        <taxon>Australaves</taxon>
        <taxon>Passeriformes</taxon>
        <taxon>Sylvioidea</taxon>
        <taxon>Zosteropidae</taxon>
        <taxon>Zosterops</taxon>
    </lineage>
</organism>
<comment type="caution">
    <text evidence="2">The sequence shown here is derived from an EMBL/GenBank/DDBJ whole genome shotgun (WGS) entry which is preliminary data.</text>
</comment>
<proteinExistence type="predicted"/>